<dbReference type="InterPro" id="IPR017475">
    <property type="entry name" value="EPS_sugar_tfrase"/>
</dbReference>
<dbReference type="Proteomes" id="UP000626844">
    <property type="component" value="Unassembled WGS sequence"/>
</dbReference>
<comment type="caution">
    <text evidence="9">The sequence shown here is derived from an EMBL/GenBank/DDBJ whole genome shotgun (WGS) entry which is preliminary data.</text>
</comment>
<feature type="transmembrane region" description="Helical" evidence="7">
    <location>
        <begin position="12"/>
        <end position="32"/>
    </location>
</feature>
<evidence type="ECO:0000313" key="9">
    <source>
        <dbReference type="EMBL" id="MBD1383007.1"/>
    </source>
</evidence>
<evidence type="ECO:0000256" key="4">
    <source>
        <dbReference type="ARBA" id="ARBA00022692"/>
    </source>
</evidence>
<keyword evidence="4 7" id="KW-0812">Transmembrane</keyword>
<organism evidence="9 10">
    <name type="scientific">Metabacillus arenae</name>
    <dbReference type="NCBI Taxonomy" id="2771434"/>
    <lineage>
        <taxon>Bacteria</taxon>
        <taxon>Bacillati</taxon>
        <taxon>Bacillota</taxon>
        <taxon>Bacilli</taxon>
        <taxon>Bacillales</taxon>
        <taxon>Bacillaceae</taxon>
        <taxon>Metabacillus</taxon>
    </lineage>
</organism>
<dbReference type="PANTHER" id="PTHR30576">
    <property type="entry name" value="COLANIC BIOSYNTHESIS UDP-GLUCOSE LIPID CARRIER TRANSFERASE"/>
    <property type="match status" value="1"/>
</dbReference>
<dbReference type="AlphaFoldDB" id="A0A926NS88"/>
<keyword evidence="5 7" id="KW-1133">Transmembrane helix</keyword>
<keyword evidence="3 9" id="KW-0808">Transferase</keyword>
<name>A0A926NS88_9BACI</name>
<gene>
    <name evidence="9" type="ORF">IC621_22660</name>
</gene>
<dbReference type="GO" id="GO:0016780">
    <property type="term" value="F:phosphotransferase activity, for other substituted phosphate groups"/>
    <property type="evidence" value="ECO:0007669"/>
    <property type="project" value="TreeGrafter"/>
</dbReference>
<evidence type="ECO:0000259" key="8">
    <source>
        <dbReference type="Pfam" id="PF02397"/>
    </source>
</evidence>
<protein>
    <submittedName>
        <fullName evidence="9">Sugar transferase</fullName>
    </submittedName>
</protein>
<evidence type="ECO:0000256" key="2">
    <source>
        <dbReference type="ARBA" id="ARBA00006464"/>
    </source>
</evidence>
<reference evidence="9" key="1">
    <citation type="submission" date="2020-09" db="EMBL/GenBank/DDBJ databases">
        <title>A novel bacterium of genus Bacillus, isolated from South China Sea.</title>
        <authorList>
            <person name="Huang H."/>
            <person name="Mo K."/>
            <person name="Hu Y."/>
        </authorList>
    </citation>
    <scope>NUCLEOTIDE SEQUENCE</scope>
    <source>
        <strain evidence="9">IB182487</strain>
    </source>
</reference>
<evidence type="ECO:0000256" key="5">
    <source>
        <dbReference type="ARBA" id="ARBA00022989"/>
    </source>
</evidence>
<dbReference type="RefSeq" id="WP_191161752.1">
    <property type="nucleotide sequence ID" value="NZ_JACXAI010000041.1"/>
</dbReference>
<comment type="subcellular location">
    <subcellularLocation>
        <location evidence="1">Membrane</location>
        <topology evidence="1">Multi-pass membrane protein</topology>
    </subcellularLocation>
</comment>
<evidence type="ECO:0000256" key="3">
    <source>
        <dbReference type="ARBA" id="ARBA00022679"/>
    </source>
</evidence>
<feature type="domain" description="Bacterial sugar transferase" evidence="8">
    <location>
        <begin position="252"/>
        <end position="433"/>
    </location>
</feature>
<dbReference type="GO" id="GO:0016020">
    <property type="term" value="C:membrane"/>
    <property type="evidence" value="ECO:0007669"/>
    <property type="project" value="UniProtKB-SubCell"/>
</dbReference>
<dbReference type="InterPro" id="IPR003362">
    <property type="entry name" value="Bact_transf"/>
</dbReference>
<comment type="similarity">
    <text evidence="2">Belongs to the bacterial sugar transferase family.</text>
</comment>
<evidence type="ECO:0000256" key="1">
    <source>
        <dbReference type="ARBA" id="ARBA00004141"/>
    </source>
</evidence>
<feature type="transmembrane region" description="Helical" evidence="7">
    <location>
        <begin position="257"/>
        <end position="278"/>
    </location>
</feature>
<keyword evidence="10" id="KW-1185">Reference proteome</keyword>
<dbReference type="NCBIfam" id="TIGR03025">
    <property type="entry name" value="EPS_sugtrans"/>
    <property type="match status" value="1"/>
</dbReference>
<evidence type="ECO:0000256" key="6">
    <source>
        <dbReference type="ARBA" id="ARBA00023136"/>
    </source>
</evidence>
<feature type="transmembrane region" description="Helical" evidence="7">
    <location>
        <begin position="80"/>
        <end position="101"/>
    </location>
</feature>
<feature type="transmembrane region" description="Helical" evidence="7">
    <location>
        <begin position="107"/>
        <end position="129"/>
    </location>
</feature>
<evidence type="ECO:0000313" key="10">
    <source>
        <dbReference type="Proteomes" id="UP000626844"/>
    </source>
</evidence>
<proteinExistence type="inferred from homology"/>
<keyword evidence="6 7" id="KW-0472">Membrane</keyword>
<evidence type="ECO:0000256" key="7">
    <source>
        <dbReference type="SAM" id="Phobius"/>
    </source>
</evidence>
<accession>A0A926NS88</accession>
<sequence>MPELTIRRRNKFIFLGIDLFILFLSYPLAFFLRFDDLPKRNMDSFISLLPWILLIGLIFLSVYELYNLQRRNKWDVVRDILVANTFIVFITMAFSFIFREFALPRSIIVISFGISIFLMLVWKLTFIWFRKGKNVDRVLLFGPKKDLSKLVKELRGAFSTNIEITCINTESSIKDNIDQLIKNADKVAIAPNVSEAIKTKVIYESISKNRTVFVVPSAYELILSKSYITSFDDSMVLAVRPFGLTLDQQIVKRMFDLVLGCISLLLLSPLFLLTIILIKLEDPKGSIFYGQKRLGRYNKEFTVLKFRTMIEDAEKNTGPVLASSDDKRITKIGKFLRLTRIDELPQFINVINGDMSIVGPRPEREHFIKQFEKQHETYKYRSTVKPGITGVAQVMGKYTTGVEDKLRYDLYYIRNYSIFLDILLLLRTVIVVLDKSKSEGAKKTKKSRKEIRDGITF</sequence>
<feature type="transmembrane region" description="Helical" evidence="7">
    <location>
        <begin position="44"/>
        <end position="68"/>
    </location>
</feature>
<dbReference type="PANTHER" id="PTHR30576:SF0">
    <property type="entry name" value="UNDECAPRENYL-PHOSPHATE N-ACETYLGALACTOSAMINYL 1-PHOSPHATE TRANSFERASE-RELATED"/>
    <property type="match status" value="1"/>
</dbReference>
<dbReference type="Pfam" id="PF02397">
    <property type="entry name" value="Bac_transf"/>
    <property type="match status" value="1"/>
</dbReference>
<dbReference type="EMBL" id="JACXAI010000041">
    <property type="protein sequence ID" value="MBD1383007.1"/>
    <property type="molecule type" value="Genomic_DNA"/>
</dbReference>